<dbReference type="Proteomes" id="UP000059188">
    <property type="component" value="Unassembled WGS sequence"/>
</dbReference>
<dbReference type="OrthoDB" id="49605at2759"/>
<protein>
    <submittedName>
        <fullName evidence="4">Ubiquitin and WLM domain-containing protein C1442,07c</fullName>
    </submittedName>
</protein>
<dbReference type="AlphaFoldDB" id="A0A0B7G0H0"/>
<dbReference type="Gene3D" id="3.10.20.90">
    <property type="entry name" value="Phosphatidylinositol 3-kinase Catalytic Subunit, Chain A, domain 1"/>
    <property type="match status" value="1"/>
</dbReference>
<evidence type="ECO:0000256" key="1">
    <source>
        <dbReference type="SAM" id="Coils"/>
    </source>
</evidence>
<organism evidence="4 5">
    <name type="scientific">Thanatephorus cucumeris (strain AG1-IB / isolate 7/3/14)</name>
    <name type="common">Lettuce bottom rot fungus</name>
    <name type="synonym">Rhizoctonia solani</name>
    <dbReference type="NCBI Taxonomy" id="1108050"/>
    <lineage>
        <taxon>Eukaryota</taxon>
        <taxon>Fungi</taxon>
        <taxon>Dikarya</taxon>
        <taxon>Basidiomycota</taxon>
        <taxon>Agaricomycotina</taxon>
        <taxon>Agaricomycetes</taxon>
        <taxon>Cantharellales</taxon>
        <taxon>Ceratobasidiaceae</taxon>
        <taxon>Rhizoctonia</taxon>
        <taxon>Rhizoctonia solani AG-1</taxon>
    </lineage>
</organism>
<evidence type="ECO:0000259" key="2">
    <source>
        <dbReference type="PROSITE" id="PS50053"/>
    </source>
</evidence>
<dbReference type="GO" id="GO:0070628">
    <property type="term" value="F:proteasome binding"/>
    <property type="evidence" value="ECO:0007669"/>
    <property type="project" value="TreeGrafter"/>
</dbReference>
<dbReference type="PROSITE" id="PS50053">
    <property type="entry name" value="UBIQUITIN_2"/>
    <property type="match status" value="1"/>
</dbReference>
<dbReference type="PANTHER" id="PTHR47795">
    <property type="entry name" value="UBIQUITIN AND WLM DOMAIN-CONTAINING METALLOPROTEASE SPCC1442.07C"/>
    <property type="match status" value="1"/>
</dbReference>
<feature type="domain" description="Ubiquitin-like" evidence="2">
    <location>
        <begin position="19"/>
        <end position="88"/>
    </location>
</feature>
<dbReference type="Pfam" id="PF00240">
    <property type="entry name" value="ubiquitin"/>
    <property type="match status" value="1"/>
</dbReference>
<dbReference type="InterPro" id="IPR013536">
    <property type="entry name" value="WLM_dom"/>
</dbReference>
<feature type="domain" description="WLM" evidence="3">
    <location>
        <begin position="129"/>
        <end position="318"/>
    </location>
</feature>
<dbReference type="STRING" id="1108050.A0A0B7G0H0"/>
<accession>A0A0B7G0H0</accession>
<dbReference type="InterPro" id="IPR000626">
    <property type="entry name" value="Ubiquitin-like_dom"/>
</dbReference>
<proteinExistence type="predicted"/>
<evidence type="ECO:0000313" key="4">
    <source>
        <dbReference type="EMBL" id="CEL61993.1"/>
    </source>
</evidence>
<dbReference type="PANTHER" id="PTHR47795:SF1">
    <property type="entry name" value="DNA-DEPENDENT METALLOPROTEASE WSS1 HOMOLOG 2"/>
    <property type="match status" value="1"/>
</dbReference>
<dbReference type="InterPro" id="IPR029071">
    <property type="entry name" value="Ubiquitin-like_domsf"/>
</dbReference>
<dbReference type="Pfam" id="PF08325">
    <property type="entry name" value="WLM"/>
    <property type="match status" value="1"/>
</dbReference>
<evidence type="ECO:0000313" key="5">
    <source>
        <dbReference type="Proteomes" id="UP000059188"/>
    </source>
</evidence>
<name>A0A0B7G0H0_THACB</name>
<feature type="coiled-coil region" evidence="1">
    <location>
        <begin position="300"/>
        <end position="327"/>
    </location>
</feature>
<dbReference type="PROSITE" id="PS51397">
    <property type="entry name" value="WLM"/>
    <property type="match status" value="1"/>
</dbReference>
<dbReference type="EMBL" id="LN679105">
    <property type="protein sequence ID" value="CEL61993.1"/>
    <property type="molecule type" value="Genomic_DNA"/>
</dbReference>
<keyword evidence="5" id="KW-1185">Reference proteome</keyword>
<sequence length="330" mass="36911">MEYDTTKDKPATYDAAHENDILLHITHGGSTFDLVVSSNDTIEQLQQTLHEITSISIDKQKLLWKGMKRGATRLNHAGLKNGSKITIIGTPEKAIELMHKSEAEAARRADILRARESRGPTKVRSAVSSVTEDTRFRFHLIEAHTGLPNPIQARNLLTKLSTDPAILKIMREHRFTVGLLTELAPHEHPHLLGLNVNAGQSILLRIRTDAYDGFRTYAEIRRVLCHELTHNVYGGHGDDFKTLNSRLNREVAEYEQSVRAGSHTLSGGMHRDDRLANIEREATAHAFVLGGGAGSPAVNESREEMRRRVLEATVSRLEQEEKEIEDRCSG</sequence>
<dbReference type="SUPFAM" id="SSF54236">
    <property type="entry name" value="Ubiquitin-like"/>
    <property type="match status" value="1"/>
</dbReference>
<keyword evidence="1" id="KW-0175">Coiled coil</keyword>
<reference evidence="4 5" key="1">
    <citation type="submission" date="2014-11" db="EMBL/GenBank/DDBJ databases">
        <authorList>
            <person name="Wibberg Daniel"/>
        </authorList>
    </citation>
    <scope>NUCLEOTIDE SEQUENCE [LARGE SCALE GENOMIC DNA]</scope>
    <source>
        <strain evidence="4">Rhizoctonia solani AG1-IB 7/3/14</strain>
    </source>
</reference>
<gene>
    <name evidence="4" type="ORF">RSOLAG1IB_04744</name>
</gene>
<evidence type="ECO:0000259" key="3">
    <source>
        <dbReference type="PROSITE" id="PS51397"/>
    </source>
</evidence>